<dbReference type="Gene3D" id="1.10.1060.10">
    <property type="entry name" value="Alpha-helical ferredoxin"/>
    <property type="match status" value="1"/>
</dbReference>
<proteinExistence type="predicted"/>
<feature type="domain" description="Cysteine-rich" evidence="7">
    <location>
        <begin position="316"/>
        <end position="399"/>
    </location>
</feature>
<comment type="cofactor">
    <cofactor evidence="6">
        <name>[4Fe-4S] cluster</name>
        <dbReference type="ChEBI" id="CHEBI:49883"/>
    </cofactor>
    <text evidence="6">Binds 2 [4Fe-4S] clusters.</text>
</comment>
<dbReference type="InterPro" id="IPR017896">
    <property type="entry name" value="4Fe4S_Fe-S-bd"/>
</dbReference>
<evidence type="ECO:0000256" key="4">
    <source>
        <dbReference type="ARBA" id="ARBA00023004"/>
    </source>
</evidence>
<sequence>MKTDFTEAQLAQPHLAEADQILRSCQHFGFCTSGCPTYVLLHDENDGPRGRIDLIKEMLESDAPPTDKAVEHIDRCLSCMSCMTTCAVKVDYMHLVDTARAHIAATYKRPLAERLLRRTLGYVLPRPAMFRLALGMGRLMAPFERFAPAKMRHMLRLVPPGAAAGPSTQQTVFPSQGPRKWRVALLAGCVQPVMSPHINVATIALLTRFGCEVVVPRSAGCCGSLNLHMGDTDAARGFARANVASWLHEIDGEGLDAILINASGCGTTVKDYAHLLSEDTEVASGAARVAALAMDFSEWLVRMELPPPEQARRYRVAYHDACSLRNAQKVTAQPRKLLRKAGFEVVDVPESHFCCGSAGTYNMLQPELARQLGERKAENIASTLPQIVAAGNIGCITQIGLYARVPIVHTVELLDWAYGGALPQALNGHELEALPAEQAIDASPEETAGAQVIRFVNNNASREGDVGVW</sequence>
<dbReference type="InterPro" id="IPR009051">
    <property type="entry name" value="Helical_ferredxn"/>
</dbReference>
<dbReference type="GO" id="GO:0051539">
    <property type="term" value="F:4 iron, 4 sulfur cluster binding"/>
    <property type="evidence" value="ECO:0007669"/>
    <property type="project" value="UniProtKB-UniRule"/>
</dbReference>
<keyword evidence="6" id="KW-0813">Transport</keyword>
<dbReference type="InterPro" id="IPR012257">
    <property type="entry name" value="Glc_ox_4Fe-4S"/>
</dbReference>
<dbReference type="GO" id="GO:0046872">
    <property type="term" value="F:metal ion binding"/>
    <property type="evidence" value="ECO:0007669"/>
    <property type="project" value="UniProtKB-UniRule"/>
</dbReference>
<evidence type="ECO:0000256" key="3">
    <source>
        <dbReference type="ARBA" id="ARBA00022737"/>
    </source>
</evidence>
<keyword evidence="2 6" id="KW-0479">Metal-binding</keyword>
<dbReference type="PIRSF" id="PIRSF000139">
    <property type="entry name" value="Glc_ox_4Fe-4S"/>
    <property type="match status" value="1"/>
</dbReference>
<dbReference type="NCBIfam" id="NF008434">
    <property type="entry name" value="PRK11274.1"/>
    <property type="match status" value="1"/>
</dbReference>
<dbReference type="PANTHER" id="PTHR32479">
    <property type="entry name" value="GLYCOLATE OXIDASE IRON-SULFUR SUBUNIT"/>
    <property type="match status" value="1"/>
</dbReference>
<comment type="catalytic activity">
    <reaction evidence="6">
        <text>glycolate + A = glyoxylate + AH2</text>
        <dbReference type="Rhea" id="RHEA:21264"/>
        <dbReference type="ChEBI" id="CHEBI:13193"/>
        <dbReference type="ChEBI" id="CHEBI:17499"/>
        <dbReference type="ChEBI" id="CHEBI:29805"/>
        <dbReference type="ChEBI" id="CHEBI:36655"/>
        <dbReference type="EC" id="1.1.99.14"/>
    </reaction>
</comment>
<dbReference type="Proteomes" id="UP000494255">
    <property type="component" value="Unassembled WGS sequence"/>
</dbReference>
<dbReference type="EMBL" id="CADIKC010000014">
    <property type="protein sequence ID" value="CAB3741066.1"/>
    <property type="molecule type" value="Genomic_DNA"/>
</dbReference>
<dbReference type="GO" id="GO:0019154">
    <property type="term" value="F:glycolate dehydrogenase activity"/>
    <property type="evidence" value="ECO:0007669"/>
    <property type="project" value="UniProtKB-EC"/>
</dbReference>
<name>A0A6J5CNL7_9BURK</name>
<dbReference type="InterPro" id="IPR004017">
    <property type="entry name" value="Cys_rich_dom"/>
</dbReference>
<dbReference type="Pfam" id="PF02754">
    <property type="entry name" value="CCG"/>
    <property type="match status" value="2"/>
</dbReference>
<dbReference type="GeneID" id="97045286"/>
<comment type="function">
    <text evidence="6">Component of a complex that catalyzes the oxidation of glycolate to glyoxylate.</text>
</comment>
<protein>
    <recommendedName>
        <fullName evidence="6">Glycolate oxidase iron-sulfur subunit</fullName>
        <ecNumber evidence="6">1.1.99.14</ecNumber>
    </recommendedName>
</protein>
<evidence type="ECO:0000256" key="2">
    <source>
        <dbReference type="ARBA" id="ARBA00022723"/>
    </source>
</evidence>
<keyword evidence="10" id="KW-1185">Reference proteome</keyword>
<keyword evidence="6" id="KW-0249">Electron transport</keyword>
<keyword evidence="4 6" id="KW-0408">Iron</keyword>
<keyword evidence="3" id="KW-0677">Repeat</keyword>
<dbReference type="Pfam" id="PF13183">
    <property type="entry name" value="Fer4_8"/>
    <property type="match status" value="1"/>
</dbReference>
<comment type="catalytic activity">
    <reaction evidence="6">
        <text>(R)-lactate + A = pyruvate + AH2</text>
        <dbReference type="Rhea" id="RHEA:15089"/>
        <dbReference type="ChEBI" id="CHEBI:13193"/>
        <dbReference type="ChEBI" id="CHEBI:15361"/>
        <dbReference type="ChEBI" id="CHEBI:16004"/>
        <dbReference type="ChEBI" id="CHEBI:17499"/>
    </reaction>
</comment>
<evidence type="ECO:0000256" key="1">
    <source>
        <dbReference type="ARBA" id="ARBA00022485"/>
    </source>
</evidence>
<keyword evidence="1 6" id="KW-0004">4Fe-4S</keyword>
<reference evidence="9 10" key="1">
    <citation type="submission" date="2020-04" db="EMBL/GenBank/DDBJ databases">
        <authorList>
            <person name="De Canck E."/>
        </authorList>
    </citation>
    <scope>NUCLEOTIDE SEQUENCE [LARGE SCALE GENOMIC DNA]</scope>
    <source>
        <strain evidence="9 10">LMG 24238</strain>
    </source>
</reference>
<feature type="domain" description="Cysteine-rich" evidence="7">
    <location>
        <begin position="183"/>
        <end position="269"/>
    </location>
</feature>
<gene>
    <name evidence="9" type="primary">lutA_4</name>
    <name evidence="9" type="ORF">LMG24238_06713</name>
</gene>
<dbReference type="PANTHER" id="PTHR32479:SF17">
    <property type="entry name" value="GLYCOLATE OXIDASE IRON-SULFUR SUBUNIT"/>
    <property type="match status" value="1"/>
</dbReference>
<dbReference type="SUPFAM" id="SSF54862">
    <property type="entry name" value="4Fe-4S ferredoxins"/>
    <property type="match status" value="1"/>
</dbReference>
<dbReference type="RefSeq" id="WP_175054188.1">
    <property type="nucleotide sequence ID" value="NZ_CADIKC010000014.1"/>
</dbReference>
<organism evidence="9 10">
    <name type="scientific">Paraburkholderia sediminicola</name>
    <dbReference type="NCBI Taxonomy" id="458836"/>
    <lineage>
        <taxon>Bacteria</taxon>
        <taxon>Pseudomonadati</taxon>
        <taxon>Pseudomonadota</taxon>
        <taxon>Betaproteobacteria</taxon>
        <taxon>Burkholderiales</taxon>
        <taxon>Burkholderiaceae</taxon>
        <taxon>Paraburkholderia</taxon>
    </lineage>
</organism>
<evidence type="ECO:0000256" key="5">
    <source>
        <dbReference type="ARBA" id="ARBA00023014"/>
    </source>
</evidence>
<evidence type="ECO:0000259" key="7">
    <source>
        <dbReference type="Pfam" id="PF02754"/>
    </source>
</evidence>
<feature type="domain" description="4Fe-4S ferredoxin-type" evidence="8">
    <location>
        <begin position="22"/>
        <end position="90"/>
    </location>
</feature>
<evidence type="ECO:0000313" key="9">
    <source>
        <dbReference type="EMBL" id="CAB3741066.1"/>
    </source>
</evidence>
<evidence type="ECO:0000256" key="6">
    <source>
        <dbReference type="PIRNR" id="PIRNR000139"/>
    </source>
</evidence>
<evidence type="ECO:0000313" key="10">
    <source>
        <dbReference type="Proteomes" id="UP000494255"/>
    </source>
</evidence>
<accession>A0A6J5CNL7</accession>
<dbReference type="EC" id="1.1.99.14" evidence="6"/>
<dbReference type="AlphaFoldDB" id="A0A6J5CNL7"/>
<keyword evidence="5 6" id="KW-0411">Iron-sulfur</keyword>
<evidence type="ECO:0000259" key="8">
    <source>
        <dbReference type="Pfam" id="PF13183"/>
    </source>
</evidence>